<feature type="transmembrane region" description="Helical" evidence="1">
    <location>
        <begin position="251"/>
        <end position="273"/>
    </location>
</feature>
<feature type="transmembrane region" description="Helical" evidence="1">
    <location>
        <begin position="127"/>
        <end position="146"/>
    </location>
</feature>
<feature type="transmembrane region" description="Helical" evidence="1">
    <location>
        <begin position="209"/>
        <end position="239"/>
    </location>
</feature>
<dbReference type="RefSeq" id="WP_069116897.1">
    <property type="nucleotide sequence ID" value="NZ_CP017015.1"/>
</dbReference>
<dbReference type="OrthoDB" id="388593at2"/>
<feature type="transmembrane region" description="Helical" evidence="1">
    <location>
        <begin position="12"/>
        <end position="31"/>
    </location>
</feature>
<evidence type="ECO:0000313" key="3">
    <source>
        <dbReference type="Proteomes" id="UP000094378"/>
    </source>
</evidence>
<proteinExistence type="predicted"/>
<protein>
    <submittedName>
        <fullName evidence="2">Uncharacterized protein</fullName>
    </submittedName>
</protein>
<sequence>MRSIHSTKVFAIIAHAFGILVTVFLLGYMLVNIRDLKNYNNMIDLTNISLNTVITLIVFFGVMGIISSAYVIYFSAKSDDDTFVNNRYILMLFSLSVGGIITPFLLMRLPNSDVQTSINPRISISRGYGACFLGSGLAAIACYLFTYSTLNGDLNLFDTDETSKKATIIILTVSAVCIIWGLANIATFVGNDVRTKFDKEGSATRGFMLFLSTVNLIIATITLVWIIISSILTIISIITDMFERRRGLLGSIFNGMIATLRIALQMFIIYTAIQCIKGIWSRNGQFTYGQYQNLANKQKQYDESRR</sequence>
<feature type="transmembrane region" description="Helical" evidence="1">
    <location>
        <begin position="88"/>
        <end position="106"/>
    </location>
</feature>
<reference evidence="2 3" key="1">
    <citation type="submission" date="2016-08" db="EMBL/GenBank/DDBJ databases">
        <title>Complete genome sequence of Spiroplasma helicoides TABS-2 (DSM 22551).</title>
        <authorList>
            <person name="Shen W.-Y."/>
            <person name="Lo W.-S."/>
            <person name="Lai Y.-C."/>
            <person name="Kuo C.-H."/>
        </authorList>
    </citation>
    <scope>NUCLEOTIDE SEQUENCE [LARGE SCALE GENOMIC DNA]</scope>
    <source>
        <strain evidence="2 3">TABS-2</strain>
    </source>
</reference>
<dbReference type="STRING" id="216938.SHELI_v1c07870"/>
<organism evidence="2 3">
    <name type="scientific">Spiroplasma helicoides</name>
    <dbReference type="NCBI Taxonomy" id="216938"/>
    <lineage>
        <taxon>Bacteria</taxon>
        <taxon>Bacillati</taxon>
        <taxon>Mycoplasmatota</taxon>
        <taxon>Mollicutes</taxon>
        <taxon>Entomoplasmatales</taxon>
        <taxon>Spiroplasmataceae</taxon>
        <taxon>Spiroplasma</taxon>
    </lineage>
</organism>
<keyword evidence="1" id="KW-0472">Membrane</keyword>
<keyword evidence="3" id="KW-1185">Reference proteome</keyword>
<gene>
    <name evidence="2" type="ORF">SHELI_v1c07870</name>
</gene>
<dbReference type="EMBL" id="CP017015">
    <property type="protein sequence ID" value="AOG60736.1"/>
    <property type="molecule type" value="Genomic_DNA"/>
</dbReference>
<name>A0A1B3SLC1_9MOLU</name>
<keyword evidence="1" id="KW-1133">Transmembrane helix</keyword>
<dbReference type="AlphaFoldDB" id="A0A1B3SLC1"/>
<feature type="transmembrane region" description="Helical" evidence="1">
    <location>
        <begin position="52"/>
        <end position="76"/>
    </location>
</feature>
<dbReference type="Proteomes" id="UP000094378">
    <property type="component" value="Chromosome"/>
</dbReference>
<feature type="transmembrane region" description="Helical" evidence="1">
    <location>
        <begin position="166"/>
        <end position="189"/>
    </location>
</feature>
<accession>A0A1B3SLC1</accession>
<evidence type="ECO:0000313" key="2">
    <source>
        <dbReference type="EMBL" id="AOG60736.1"/>
    </source>
</evidence>
<keyword evidence="1" id="KW-0812">Transmembrane</keyword>
<dbReference type="KEGG" id="shj:SHELI_v1c07870"/>
<evidence type="ECO:0000256" key="1">
    <source>
        <dbReference type="SAM" id="Phobius"/>
    </source>
</evidence>